<protein>
    <submittedName>
        <fullName evidence="3">Helix-turn-helix family protein</fullName>
    </submittedName>
</protein>
<reference evidence="2 4" key="1">
    <citation type="submission" date="2016-07" db="EMBL/GenBank/DDBJ databases">
        <authorList>
            <person name="Yuval B."/>
        </authorList>
    </citation>
    <scope>NUCLEOTIDE SEQUENCE [LARGE SCALE GENOMIC DNA]</scope>
    <source>
        <strain evidence="2 4">IL</strain>
    </source>
</reference>
<dbReference type="AlphaFoldDB" id="A0A1E7Z144"/>
<dbReference type="SUPFAM" id="SSF47413">
    <property type="entry name" value="lambda repressor-like DNA-binding domains"/>
    <property type="match status" value="1"/>
</dbReference>
<accession>A0A1E7Z144</accession>
<dbReference type="InterPro" id="IPR010982">
    <property type="entry name" value="Lambda_DNA-bd_dom_sf"/>
</dbReference>
<evidence type="ECO:0000313" key="5">
    <source>
        <dbReference type="Proteomes" id="UP000244334"/>
    </source>
</evidence>
<dbReference type="Proteomes" id="UP000243534">
    <property type="component" value="Unassembled WGS sequence"/>
</dbReference>
<evidence type="ECO:0000259" key="1">
    <source>
        <dbReference type="PROSITE" id="PS50943"/>
    </source>
</evidence>
<keyword evidence="5" id="KW-1185">Reference proteome</keyword>
<evidence type="ECO:0000313" key="3">
    <source>
        <dbReference type="EMBL" id="RAP70988.1"/>
    </source>
</evidence>
<organism evidence="2 4">
    <name type="scientific">Candidatus Erwinia dacicola</name>
    <dbReference type="NCBI Taxonomy" id="252393"/>
    <lineage>
        <taxon>Bacteria</taxon>
        <taxon>Pseudomonadati</taxon>
        <taxon>Pseudomonadota</taxon>
        <taxon>Gammaproteobacteria</taxon>
        <taxon>Enterobacterales</taxon>
        <taxon>Erwiniaceae</taxon>
        <taxon>Erwinia</taxon>
    </lineage>
</organism>
<name>A0A1E7Z144_9GAMM</name>
<proteinExistence type="predicted"/>
<feature type="domain" description="HTH cro/C1-type" evidence="1">
    <location>
        <begin position="1"/>
        <end position="42"/>
    </location>
</feature>
<dbReference type="PROSITE" id="PS50943">
    <property type="entry name" value="HTH_CROC1"/>
    <property type="match status" value="1"/>
</dbReference>
<dbReference type="EMBL" id="LJAM02000220">
    <property type="protein sequence ID" value="RAP70988.1"/>
    <property type="molecule type" value="Genomic_DNA"/>
</dbReference>
<dbReference type="Proteomes" id="UP000244334">
    <property type="component" value="Unassembled WGS sequence"/>
</dbReference>
<dbReference type="GO" id="GO:0003677">
    <property type="term" value="F:DNA binding"/>
    <property type="evidence" value="ECO:0007669"/>
    <property type="project" value="InterPro"/>
</dbReference>
<gene>
    <name evidence="3" type="ORF">ACZ87_02207</name>
    <name evidence="2" type="ORF">BBW68_09410</name>
</gene>
<evidence type="ECO:0000313" key="2">
    <source>
        <dbReference type="EMBL" id="OFC62516.1"/>
    </source>
</evidence>
<comment type="caution">
    <text evidence="2">The sequence shown here is derived from an EMBL/GenBank/DDBJ whole genome shotgun (WGS) entry which is preliminary data.</text>
</comment>
<reference evidence="3 5" key="2">
    <citation type="submission" date="2018-04" db="EMBL/GenBank/DDBJ databases">
        <title>Genomes of the Obligate Erwinia dacicola and Facultative Enterobacter sp. OLF Endosymbionts of the Olive Fruit fly, Bactrocera oleae.</title>
        <authorList>
            <person name="Estes A.M."/>
            <person name="Hearn D.J."/>
            <person name="Agarwal S."/>
            <person name="Pierson E.A."/>
            <person name="Dunning-Hotopp J.C."/>
        </authorList>
    </citation>
    <scope>NUCLEOTIDE SEQUENCE [LARGE SCALE GENOMIC DNA]</scope>
    <source>
        <strain evidence="3 5">Oroville</strain>
    </source>
</reference>
<dbReference type="EMBL" id="MAYS01000228">
    <property type="protein sequence ID" value="OFC62516.1"/>
    <property type="molecule type" value="Genomic_DNA"/>
</dbReference>
<dbReference type="Pfam" id="PF01381">
    <property type="entry name" value="HTH_3"/>
    <property type="match status" value="1"/>
</dbReference>
<dbReference type="InterPro" id="IPR001387">
    <property type="entry name" value="Cro/C1-type_HTH"/>
</dbReference>
<sequence length="68" mass="7576">MADASGMTTGYLSQLLNARIKSPSAQKLEALHRFLGLEFPRREKTIGVVLSKFYPLHTGQHLPDPARL</sequence>
<evidence type="ECO:0000313" key="4">
    <source>
        <dbReference type="Proteomes" id="UP000243534"/>
    </source>
</evidence>